<evidence type="ECO:0000256" key="1">
    <source>
        <dbReference type="SAM" id="MobiDB-lite"/>
    </source>
</evidence>
<feature type="compositionally biased region" description="Basic and acidic residues" evidence="1">
    <location>
        <begin position="172"/>
        <end position="217"/>
    </location>
</feature>
<reference evidence="2 3" key="1">
    <citation type="submission" date="2021-03" db="EMBL/GenBank/DDBJ databases">
        <title>Genomic Encyclopedia of Type Strains, Phase IV (KMG-IV): sequencing the most valuable type-strain genomes for metagenomic binning, comparative biology and taxonomic classification.</title>
        <authorList>
            <person name="Goeker M."/>
        </authorList>
    </citation>
    <scope>NUCLEOTIDE SEQUENCE [LARGE SCALE GENOMIC DNA]</scope>
    <source>
        <strain evidence="2 3">DSM 40526</strain>
    </source>
</reference>
<accession>A0ABS4KXN7</accession>
<name>A0ABS4KXN7_STRAV</name>
<feature type="region of interest" description="Disordered" evidence="1">
    <location>
        <begin position="79"/>
        <end position="105"/>
    </location>
</feature>
<proteinExistence type="predicted"/>
<dbReference type="Gene3D" id="3.40.50.11550">
    <property type="match status" value="1"/>
</dbReference>
<feature type="region of interest" description="Disordered" evidence="1">
    <location>
        <begin position="154"/>
        <end position="223"/>
    </location>
</feature>
<gene>
    <name evidence="2" type="ORF">J2Z77_000566</name>
</gene>
<protein>
    <submittedName>
        <fullName evidence="2">Uncharacterized protein</fullName>
    </submittedName>
</protein>
<feature type="compositionally biased region" description="Low complexity" evidence="1">
    <location>
        <begin position="15"/>
        <end position="31"/>
    </location>
</feature>
<dbReference type="Proteomes" id="UP001519310">
    <property type="component" value="Unassembled WGS sequence"/>
</dbReference>
<dbReference type="RefSeq" id="WP_189965443.1">
    <property type="nucleotide sequence ID" value="NZ_BMVL01000002.1"/>
</dbReference>
<evidence type="ECO:0000313" key="3">
    <source>
        <dbReference type="Proteomes" id="UP001519310"/>
    </source>
</evidence>
<comment type="caution">
    <text evidence="2">The sequence shown here is derived from an EMBL/GenBank/DDBJ whole genome shotgun (WGS) entry which is preliminary data.</text>
</comment>
<keyword evidence="3" id="KW-1185">Reference proteome</keyword>
<organism evidence="2 3">
    <name type="scientific">Streptomyces avidinii</name>
    <dbReference type="NCBI Taxonomy" id="1895"/>
    <lineage>
        <taxon>Bacteria</taxon>
        <taxon>Bacillati</taxon>
        <taxon>Actinomycetota</taxon>
        <taxon>Actinomycetes</taxon>
        <taxon>Kitasatosporales</taxon>
        <taxon>Streptomycetaceae</taxon>
        <taxon>Streptomyces</taxon>
    </lineage>
</organism>
<feature type="region of interest" description="Disordered" evidence="1">
    <location>
        <begin position="1"/>
        <end position="36"/>
    </location>
</feature>
<sequence>MRVQQTGDEQRKGPQRSGAAQAARQSRSGGATTAESMLQLQRLAGNTVVSRLIEAQRRAHAAELPSGPAPVVQRMEQDELHQHPPGPALRVRGPRNSRAKDRTPNALTADEWQSLPQAVRDAVNKQRIAVDADPQTLQETDQLLHYNLGNMRRLAPDVPPTAGRNDVLEGIGRADPRTRGHWDRQDARDAQLGRDARVTRDAYTETPEDRQQRHQSVEDTLAGAGSQDAMGDLRALLEQFEGVAIGGTHSGARIWQFLCTHMDEIRAAGVSTLYLESIRDDGYQSFVDAYLADGTMSPELQTFVARYDSNMNLGATGLGAVLEAARTHHIRVKGLDGRPARRPPMSATALYQRVAAMNTYAAQAVTDDRRHPSAAGGYLMELGSAHTGMYAGPPQNASVHGAEFRADEGFPGVDDLLGIPAVGYQDDDRFRRLPNS</sequence>
<evidence type="ECO:0000313" key="2">
    <source>
        <dbReference type="EMBL" id="MBP2034782.1"/>
    </source>
</evidence>
<dbReference type="EMBL" id="JAGGLQ010000001">
    <property type="protein sequence ID" value="MBP2034782.1"/>
    <property type="molecule type" value="Genomic_DNA"/>
</dbReference>
<dbReference type="SUPFAM" id="SSF159501">
    <property type="entry name" value="EreA/ChaN-like"/>
    <property type="match status" value="1"/>
</dbReference>